<feature type="transmembrane region" description="Helical" evidence="1">
    <location>
        <begin position="224"/>
        <end position="242"/>
    </location>
</feature>
<dbReference type="EMBL" id="CP042467">
    <property type="protein sequence ID" value="QED29638.1"/>
    <property type="molecule type" value="Genomic_DNA"/>
</dbReference>
<keyword evidence="1" id="KW-0812">Transmembrane</keyword>
<proteinExistence type="predicted"/>
<dbReference type="Proteomes" id="UP000321595">
    <property type="component" value="Chromosome"/>
</dbReference>
<evidence type="ECO:0000256" key="1">
    <source>
        <dbReference type="SAM" id="Phobius"/>
    </source>
</evidence>
<dbReference type="KEGG" id="bbae:FRD01_20840"/>
<evidence type="ECO:0000313" key="3">
    <source>
        <dbReference type="Proteomes" id="UP000321595"/>
    </source>
</evidence>
<dbReference type="RefSeq" id="WP_146962871.1">
    <property type="nucleotide sequence ID" value="NZ_CP042467.1"/>
</dbReference>
<evidence type="ECO:0000313" key="2">
    <source>
        <dbReference type="EMBL" id="QED29638.1"/>
    </source>
</evidence>
<reference evidence="2 3" key="1">
    <citation type="submission" date="2019-08" db="EMBL/GenBank/DDBJ databases">
        <authorList>
            <person name="Liang Q."/>
        </authorList>
    </citation>
    <scope>NUCLEOTIDE SEQUENCE [LARGE SCALE GENOMIC DNA]</scope>
    <source>
        <strain evidence="2 3">V1718</strain>
    </source>
</reference>
<gene>
    <name evidence="2" type="ORF">FRD01_20840</name>
</gene>
<organism evidence="2 3">
    <name type="scientific">Microvenator marinus</name>
    <dbReference type="NCBI Taxonomy" id="2600177"/>
    <lineage>
        <taxon>Bacteria</taxon>
        <taxon>Deltaproteobacteria</taxon>
        <taxon>Bradymonadales</taxon>
        <taxon>Microvenatoraceae</taxon>
        <taxon>Microvenator</taxon>
    </lineage>
</organism>
<dbReference type="OrthoDB" id="5494792at2"/>
<feature type="transmembrane region" description="Helical" evidence="1">
    <location>
        <begin position="92"/>
        <end position="111"/>
    </location>
</feature>
<keyword evidence="1" id="KW-1133">Transmembrane helix</keyword>
<sequence length="246" mass="27260">MSVCYNHKELPAIAVCSLCGQDICIHCHTVALNGYAVCRGCPVADNLRPKTKWEGATGVFSGLHGLAYTIVEELSSPRRFFSFRPFGRPMPALAFGYLVLTVGLFMGAIWSDLFLSRYDEMTLEVAKELSVSPDLVRHINVFSSPIRAALVLAIHTLVLWGGLLVLARSAIRFRDVAYIAGYSMAGFAFLLIPPIFDYPVGHLLAVVWVFHSEFTAVQARYDTGFMRGLGAIILPYFILYSLTTFH</sequence>
<protein>
    <submittedName>
        <fullName evidence="2">Uncharacterized protein</fullName>
    </submittedName>
</protein>
<dbReference type="AlphaFoldDB" id="A0A5B8XXC2"/>
<keyword evidence="1" id="KW-0472">Membrane</keyword>
<name>A0A5B8XXC2_9DELT</name>
<feature type="transmembrane region" description="Helical" evidence="1">
    <location>
        <begin position="146"/>
        <end position="167"/>
    </location>
</feature>
<keyword evidence="3" id="KW-1185">Reference proteome</keyword>
<accession>A0A5B8XXC2</accession>